<dbReference type="EMBL" id="LS974625">
    <property type="protein sequence ID" value="CAG7861740.1"/>
    <property type="molecule type" value="Genomic_DNA"/>
</dbReference>
<name>A0A8D9CN94_BRACM</name>
<feature type="region of interest" description="Disordered" evidence="1">
    <location>
        <begin position="1"/>
        <end position="33"/>
    </location>
</feature>
<evidence type="ECO:0000313" key="3">
    <source>
        <dbReference type="Proteomes" id="UP000694005"/>
    </source>
</evidence>
<protein>
    <submittedName>
        <fullName evidence="2">Uncharacterized protein</fullName>
    </submittedName>
</protein>
<sequence length="83" mass="8973">MDGEIHGEIKGDSDGEILGDIEGDSDGGSYTERAGISQNMFQATILQATIGDYRVSDNYLKELSPHFEESIQIPGARGGYGQY</sequence>
<proteinExistence type="predicted"/>
<feature type="compositionally biased region" description="Acidic residues" evidence="1">
    <location>
        <begin position="14"/>
        <end position="25"/>
    </location>
</feature>
<accession>A0A8D9CN94</accession>
<dbReference type="Proteomes" id="UP000694005">
    <property type="component" value="Chromosome A09"/>
</dbReference>
<organism evidence="2 3">
    <name type="scientific">Brassica campestris</name>
    <name type="common">Field mustard</name>
    <dbReference type="NCBI Taxonomy" id="3711"/>
    <lineage>
        <taxon>Eukaryota</taxon>
        <taxon>Viridiplantae</taxon>
        <taxon>Streptophyta</taxon>
        <taxon>Embryophyta</taxon>
        <taxon>Tracheophyta</taxon>
        <taxon>Spermatophyta</taxon>
        <taxon>Magnoliopsida</taxon>
        <taxon>eudicotyledons</taxon>
        <taxon>Gunneridae</taxon>
        <taxon>Pentapetalae</taxon>
        <taxon>rosids</taxon>
        <taxon>malvids</taxon>
        <taxon>Brassicales</taxon>
        <taxon>Brassicaceae</taxon>
        <taxon>Brassiceae</taxon>
        <taxon>Brassica</taxon>
    </lineage>
</organism>
<gene>
    <name evidence="2" type="ORF">BRAPAZ1V2_A09P22070.2</name>
</gene>
<dbReference type="AlphaFoldDB" id="A0A8D9CN94"/>
<dbReference type="Gramene" id="A09p22070.2_BraZ1">
    <property type="protein sequence ID" value="A09p22070.2_BraZ1.CDS"/>
    <property type="gene ID" value="A09g22070.2_BraZ1"/>
</dbReference>
<feature type="compositionally biased region" description="Basic and acidic residues" evidence="1">
    <location>
        <begin position="1"/>
        <end position="13"/>
    </location>
</feature>
<evidence type="ECO:0000256" key="1">
    <source>
        <dbReference type="SAM" id="MobiDB-lite"/>
    </source>
</evidence>
<reference evidence="2 3" key="1">
    <citation type="submission" date="2021-07" db="EMBL/GenBank/DDBJ databases">
        <authorList>
            <consortium name="Genoscope - CEA"/>
            <person name="William W."/>
        </authorList>
    </citation>
    <scope>NUCLEOTIDE SEQUENCE [LARGE SCALE GENOMIC DNA]</scope>
</reference>
<evidence type="ECO:0000313" key="2">
    <source>
        <dbReference type="EMBL" id="CAG7861740.1"/>
    </source>
</evidence>